<keyword evidence="2" id="KW-1185">Reference proteome</keyword>
<name>A0A5B7IRZ2_PORTR</name>
<gene>
    <name evidence="1" type="ORF">E2C01_082292</name>
</gene>
<organism evidence="1 2">
    <name type="scientific">Portunus trituberculatus</name>
    <name type="common">Swimming crab</name>
    <name type="synonym">Neptunus trituberculatus</name>
    <dbReference type="NCBI Taxonomy" id="210409"/>
    <lineage>
        <taxon>Eukaryota</taxon>
        <taxon>Metazoa</taxon>
        <taxon>Ecdysozoa</taxon>
        <taxon>Arthropoda</taxon>
        <taxon>Crustacea</taxon>
        <taxon>Multicrustacea</taxon>
        <taxon>Malacostraca</taxon>
        <taxon>Eumalacostraca</taxon>
        <taxon>Eucarida</taxon>
        <taxon>Decapoda</taxon>
        <taxon>Pleocyemata</taxon>
        <taxon>Brachyura</taxon>
        <taxon>Eubrachyura</taxon>
        <taxon>Portunoidea</taxon>
        <taxon>Portunidae</taxon>
        <taxon>Portuninae</taxon>
        <taxon>Portunus</taxon>
    </lineage>
</organism>
<accession>A0A5B7IRZ2</accession>
<evidence type="ECO:0000313" key="1">
    <source>
        <dbReference type="EMBL" id="MPC87430.1"/>
    </source>
</evidence>
<dbReference type="EMBL" id="VSRR010074483">
    <property type="protein sequence ID" value="MPC87430.1"/>
    <property type="molecule type" value="Genomic_DNA"/>
</dbReference>
<proteinExistence type="predicted"/>
<dbReference type="Proteomes" id="UP000324222">
    <property type="component" value="Unassembled WGS sequence"/>
</dbReference>
<dbReference type="AlphaFoldDB" id="A0A5B7IRZ2"/>
<reference evidence="1 2" key="1">
    <citation type="submission" date="2019-05" db="EMBL/GenBank/DDBJ databases">
        <title>Another draft genome of Portunus trituberculatus and its Hox gene families provides insights of decapod evolution.</title>
        <authorList>
            <person name="Jeong J.-H."/>
            <person name="Song I."/>
            <person name="Kim S."/>
            <person name="Choi T."/>
            <person name="Kim D."/>
            <person name="Ryu S."/>
            <person name="Kim W."/>
        </authorList>
    </citation>
    <scope>NUCLEOTIDE SEQUENCE [LARGE SCALE GENOMIC DNA]</scope>
    <source>
        <tissue evidence="1">Muscle</tissue>
    </source>
</reference>
<evidence type="ECO:0000313" key="2">
    <source>
        <dbReference type="Proteomes" id="UP000324222"/>
    </source>
</evidence>
<sequence length="68" mass="7469">MGCRGDVGSVGMRQGKENKARVEDSPQLTCLLLYLSSPWSALVCLSLPVSVAYSESPNHFLIDDKEIR</sequence>
<protein>
    <submittedName>
        <fullName evidence="1">Uncharacterized protein</fullName>
    </submittedName>
</protein>
<comment type="caution">
    <text evidence="1">The sequence shown here is derived from an EMBL/GenBank/DDBJ whole genome shotgun (WGS) entry which is preliminary data.</text>
</comment>